<accession>A0ABN6UFH2</accession>
<sequence>MRIATPLMLAVTLLAATSGHAAESYAFGNRVLIVGDSAGKLIELAGSPVHKEPVENKFGAHEAERWEFRRDEKTLFVTIRDGKVFQIDEVY</sequence>
<keyword evidence="3" id="KW-1185">Reference proteome</keyword>
<dbReference type="EMBL" id="AP027041">
    <property type="protein sequence ID" value="BDU15029.1"/>
    <property type="molecule type" value="Genomic_DNA"/>
</dbReference>
<proteinExistence type="predicted"/>
<dbReference type="RefSeq" id="WP_281780566.1">
    <property type="nucleotide sequence ID" value="NZ_AP027041.1"/>
</dbReference>
<evidence type="ECO:0000313" key="2">
    <source>
        <dbReference type="EMBL" id="BDU15029.1"/>
    </source>
</evidence>
<feature type="chain" id="PRO_5045351126" evidence="1">
    <location>
        <begin position="22"/>
        <end position="91"/>
    </location>
</feature>
<reference evidence="2 3" key="1">
    <citation type="journal article" date="2023" name="Int. J. Syst. Evol. Microbiol.">
        <title>Physiological and genomic analyses of cobalamin (vitamin B12)-auxotrophy of Lysobacter auxotrophicus sp. nov., a methionine-auxotrophic chitinolytic bacterium isolated from chitin-treated soil.</title>
        <authorList>
            <person name="Saito A."/>
            <person name="Dohra H."/>
            <person name="Hamada M."/>
            <person name="Moriuchi R."/>
            <person name="Kotsuchibashi Y."/>
            <person name="Mori K."/>
        </authorList>
    </citation>
    <scope>NUCLEOTIDE SEQUENCE [LARGE SCALE GENOMIC DNA]</scope>
    <source>
        <strain evidence="2 3">5-21a</strain>
    </source>
</reference>
<organism evidence="2 3">
    <name type="scientific">Lysobacter auxotrophicus</name>
    <dbReference type="NCBI Taxonomy" id="2992573"/>
    <lineage>
        <taxon>Bacteria</taxon>
        <taxon>Pseudomonadati</taxon>
        <taxon>Pseudomonadota</taxon>
        <taxon>Gammaproteobacteria</taxon>
        <taxon>Lysobacterales</taxon>
        <taxon>Lysobacteraceae</taxon>
        <taxon>Lysobacter</taxon>
    </lineage>
</organism>
<gene>
    <name evidence="2" type="ORF">LA521A_02300</name>
</gene>
<protein>
    <submittedName>
        <fullName evidence="2">DUF2845 domain-containing protein</fullName>
    </submittedName>
</protein>
<evidence type="ECO:0000313" key="3">
    <source>
        <dbReference type="Proteomes" id="UP001317822"/>
    </source>
</evidence>
<feature type="signal peptide" evidence="1">
    <location>
        <begin position="1"/>
        <end position="21"/>
    </location>
</feature>
<keyword evidence="1" id="KW-0732">Signal</keyword>
<dbReference type="Proteomes" id="UP001317822">
    <property type="component" value="Chromosome"/>
</dbReference>
<name>A0ABN6UFH2_9GAMM</name>
<evidence type="ECO:0000256" key="1">
    <source>
        <dbReference type="SAM" id="SignalP"/>
    </source>
</evidence>